<proteinExistence type="predicted"/>
<reference evidence="1 2" key="1">
    <citation type="submission" date="2021-06" db="EMBL/GenBank/DDBJ databases">
        <title>Caerostris extrusa draft genome.</title>
        <authorList>
            <person name="Kono N."/>
            <person name="Arakawa K."/>
        </authorList>
    </citation>
    <scope>NUCLEOTIDE SEQUENCE [LARGE SCALE GENOMIC DNA]</scope>
</reference>
<protein>
    <submittedName>
        <fullName evidence="1">Uncharacterized protein</fullName>
    </submittedName>
</protein>
<feature type="non-terminal residue" evidence="1">
    <location>
        <position position="1"/>
    </location>
</feature>
<name>A0AAV4PN83_CAEEX</name>
<dbReference type="Proteomes" id="UP001054945">
    <property type="component" value="Unassembled WGS sequence"/>
</dbReference>
<gene>
    <name evidence="1" type="ORF">CEXT_481101</name>
</gene>
<dbReference type="AlphaFoldDB" id="A0AAV4PN83"/>
<dbReference type="EMBL" id="BPLR01004997">
    <property type="protein sequence ID" value="GIX99032.1"/>
    <property type="molecule type" value="Genomic_DNA"/>
</dbReference>
<organism evidence="1 2">
    <name type="scientific">Caerostris extrusa</name>
    <name type="common">Bark spider</name>
    <name type="synonym">Caerostris bankana</name>
    <dbReference type="NCBI Taxonomy" id="172846"/>
    <lineage>
        <taxon>Eukaryota</taxon>
        <taxon>Metazoa</taxon>
        <taxon>Ecdysozoa</taxon>
        <taxon>Arthropoda</taxon>
        <taxon>Chelicerata</taxon>
        <taxon>Arachnida</taxon>
        <taxon>Araneae</taxon>
        <taxon>Araneomorphae</taxon>
        <taxon>Entelegynae</taxon>
        <taxon>Araneoidea</taxon>
        <taxon>Araneidae</taxon>
        <taxon>Caerostris</taxon>
    </lineage>
</organism>
<sequence>MFDLLPSLLDMVIQCYGDTSKGCIAILLATSGNLCKRRPLVVPS</sequence>
<evidence type="ECO:0000313" key="2">
    <source>
        <dbReference type="Proteomes" id="UP001054945"/>
    </source>
</evidence>
<accession>A0AAV4PN83</accession>
<comment type="caution">
    <text evidence="1">The sequence shown here is derived from an EMBL/GenBank/DDBJ whole genome shotgun (WGS) entry which is preliminary data.</text>
</comment>
<evidence type="ECO:0000313" key="1">
    <source>
        <dbReference type="EMBL" id="GIX99032.1"/>
    </source>
</evidence>
<keyword evidence="2" id="KW-1185">Reference proteome</keyword>